<dbReference type="EMBL" id="BGPR01233356">
    <property type="protein sequence ID" value="GBL83692.1"/>
    <property type="molecule type" value="Genomic_DNA"/>
</dbReference>
<evidence type="ECO:0000256" key="1">
    <source>
        <dbReference type="SAM" id="MobiDB-lite"/>
    </source>
</evidence>
<keyword evidence="3" id="KW-1185">Reference proteome</keyword>
<gene>
    <name evidence="2" type="ORF">AVEN_251942_1</name>
</gene>
<feature type="compositionally biased region" description="Polar residues" evidence="1">
    <location>
        <begin position="58"/>
        <end position="67"/>
    </location>
</feature>
<evidence type="ECO:0000313" key="2">
    <source>
        <dbReference type="EMBL" id="GBL83692.1"/>
    </source>
</evidence>
<evidence type="ECO:0000313" key="3">
    <source>
        <dbReference type="Proteomes" id="UP000499080"/>
    </source>
</evidence>
<feature type="compositionally biased region" description="Low complexity" evidence="1">
    <location>
        <begin position="77"/>
        <end position="89"/>
    </location>
</feature>
<proteinExistence type="predicted"/>
<name>A0A4Y2AUG5_ARAVE</name>
<sequence length="100" mass="11535">MSPTRKEAPRKVPPLENEFLNDQRILRAVIIRGRDALESEKLMKRSKRKERSLHSDLNRSLQPTKTPSLRHEGNVIESDSMSQNSSDESVYCRKIFSPGE</sequence>
<dbReference type="Proteomes" id="UP000499080">
    <property type="component" value="Unassembled WGS sequence"/>
</dbReference>
<reference evidence="2 3" key="1">
    <citation type="journal article" date="2019" name="Sci. Rep.">
        <title>Orb-weaving spider Araneus ventricosus genome elucidates the spidroin gene catalogue.</title>
        <authorList>
            <person name="Kono N."/>
            <person name="Nakamura H."/>
            <person name="Ohtoshi R."/>
            <person name="Moran D.A.P."/>
            <person name="Shinohara A."/>
            <person name="Yoshida Y."/>
            <person name="Fujiwara M."/>
            <person name="Mori M."/>
            <person name="Tomita M."/>
            <person name="Arakawa K."/>
        </authorList>
    </citation>
    <scope>NUCLEOTIDE SEQUENCE [LARGE SCALE GENOMIC DNA]</scope>
</reference>
<accession>A0A4Y2AUG5</accession>
<feature type="non-terminal residue" evidence="2">
    <location>
        <position position="100"/>
    </location>
</feature>
<protein>
    <submittedName>
        <fullName evidence="2">Uncharacterized protein</fullName>
    </submittedName>
</protein>
<organism evidence="2 3">
    <name type="scientific">Araneus ventricosus</name>
    <name type="common">Orbweaver spider</name>
    <name type="synonym">Epeira ventricosa</name>
    <dbReference type="NCBI Taxonomy" id="182803"/>
    <lineage>
        <taxon>Eukaryota</taxon>
        <taxon>Metazoa</taxon>
        <taxon>Ecdysozoa</taxon>
        <taxon>Arthropoda</taxon>
        <taxon>Chelicerata</taxon>
        <taxon>Arachnida</taxon>
        <taxon>Araneae</taxon>
        <taxon>Araneomorphae</taxon>
        <taxon>Entelegynae</taxon>
        <taxon>Araneoidea</taxon>
        <taxon>Araneidae</taxon>
        <taxon>Araneus</taxon>
    </lineage>
</organism>
<dbReference type="AlphaFoldDB" id="A0A4Y2AUG5"/>
<comment type="caution">
    <text evidence="2">The sequence shown here is derived from an EMBL/GenBank/DDBJ whole genome shotgun (WGS) entry which is preliminary data.</text>
</comment>
<feature type="region of interest" description="Disordered" evidence="1">
    <location>
        <begin position="41"/>
        <end position="100"/>
    </location>
</feature>